<name>A0ABN2AK12_9ACTN</name>
<sequence length="109" mass="11631">MTMTEVSWSVAIEATGDRALSREEIVELADAVARYDGVASGIGSTTYGVQIVVQAATRDDAAERAREVFAEAVGRSGLPPWPISRIATPLSEADELEELVQVDEQPGRA</sequence>
<keyword evidence="2" id="KW-1185">Reference proteome</keyword>
<reference evidence="1 2" key="1">
    <citation type="journal article" date="2019" name="Int. J. Syst. Evol. Microbiol.">
        <title>The Global Catalogue of Microorganisms (GCM) 10K type strain sequencing project: providing services to taxonomists for standard genome sequencing and annotation.</title>
        <authorList>
            <consortium name="The Broad Institute Genomics Platform"/>
            <consortium name="The Broad Institute Genome Sequencing Center for Infectious Disease"/>
            <person name="Wu L."/>
            <person name="Ma J."/>
        </authorList>
    </citation>
    <scope>NUCLEOTIDE SEQUENCE [LARGE SCALE GENOMIC DNA]</scope>
    <source>
        <strain evidence="1 2">JCM 14942</strain>
    </source>
</reference>
<proteinExistence type="predicted"/>
<evidence type="ECO:0000313" key="2">
    <source>
        <dbReference type="Proteomes" id="UP001500842"/>
    </source>
</evidence>
<evidence type="ECO:0000313" key="1">
    <source>
        <dbReference type="EMBL" id="GAA1521033.1"/>
    </source>
</evidence>
<dbReference type="EMBL" id="BAAAOR010000023">
    <property type="protein sequence ID" value="GAA1521033.1"/>
    <property type="molecule type" value="Genomic_DNA"/>
</dbReference>
<protein>
    <submittedName>
        <fullName evidence="1">Uncharacterized protein</fullName>
    </submittedName>
</protein>
<comment type="caution">
    <text evidence="1">The sequence shown here is derived from an EMBL/GenBank/DDBJ whole genome shotgun (WGS) entry which is preliminary data.</text>
</comment>
<dbReference type="Proteomes" id="UP001500842">
    <property type="component" value="Unassembled WGS sequence"/>
</dbReference>
<accession>A0ABN2AK12</accession>
<organism evidence="1 2">
    <name type="scientific">Nocardioides humi</name>
    <dbReference type="NCBI Taxonomy" id="449461"/>
    <lineage>
        <taxon>Bacteria</taxon>
        <taxon>Bacillati</taxon>
        <taxon>Actinomycetota</taxon>
        <taxon>Actinomycetes</taxon>
        <taxon>Propionibacteriales</taxon>
        <taxon>Nocardioidaceae</taxon>
        <taxon>Nocardioides</taxon>
    </lineage>
</organism>
<gene>
    <name evidence="1" type="ORF">GCM10009788_26120</name>
</gene>